<reference evidence="5" key="1">
    <citation type="submission" date="2015-04" db="UniProtKB">
        <authorList>
            <consortium name="EnsemblPlants"/>
        </authorList>
    </citation>
    <scope>IDENTIFICATION</scope>
</reference>
<dbReference type="Gene3D" id="3.30.40.10">
    <property type="entry name" value="Zinc/RING finger domain, C3HC4 (zinc finger)"/>
    <property type="match status" value="1"/>
</dbReference>
<dbReference type="Gramene" id="OGLUM02G06270.1">
    <property type="protein sequence ID" value="OGLUM02G06270.1"/>
    <property type="gene ID" value="OGLUM02G06270"/>
</dbReference>
<dbReference type="SMART" id="SM00290">
    <property type="entry name" value="ZnF_UBP"/>
    <property type="match status" value="1"/>
</dbReference>
<dbReference type="Pfam" id="PF02148">
    <property type="entry name" value="zf-UBP"/>
    <property type="match status" value="1"/>
</dbReference>
<dbReference type="Proteomes" id="UP000026961">
    <property type="component" value="Chromosome 2"/>
</dbReference>
<evidence type="ECO:0000259" key="4">
    <source>
        <dbReference type="PROSITE" id="PS50271"/>
    </source>
</evidence>
<dbReference type="GO" id="GO:0007265">
    <property type="term" value="P:Ras protein signal transduction"/>
    <property type="evidence" value="ECO:0007669"/>
    <property type="project" value="TreeGrafter"/>
</dbReference>
<feature type="domain" description="UBP-type" evidence="4">
    <location>
        <begin position="187"/>
        <end position="285"/>
    </location>
</feature>
<dbReference type="GO" id="GO:0016567">
    <property type="term" value="P:protein ubiquitination"/>
    <property type="evidence" value="ECO:0007669"/>
    <property type="project" value="TreeGrafter"/>
</dbReference>
<dbReference type="GO" id="GO:0008270">
    <property type="term" value="F:zinc ion binding"/>
    <property type="evidence" value="ECO:0007669"/>
    <property type="project" value="UniProtKB-KW"/>
</dbReference>
<keyword evidence="2" id="KW-0175">Coiled coil</keyword>
<feature type="compositionally biased region" description="Low complexity" evidence="3">
    <location>
        <begin position="1"/>
        <end position="27"/>
    </location>
</feature>
<dbReference type="InterPro" id="IPR001607">
    <property type="entry name" value="Znf_UBP"/>
</dbReference>
<dbReference type="eggNOG" id="KOG0804">
    <property type="taxonomic scope" value="Eukaryota"/>
</dbReference>
<keyword evidence="1" id="KW-0862">Zinc</keyword>
<keyword evidence="1" id="KW-0479">Metal-binding</keyword>
<dbReference type="GO" id="GO:0061630">
    <property type="term" value="F:ubiquitin protein ligase activity"/>
    <property type="evidence" value="ECO:0007669"/>
    <property type="project" value="TreeGrafter"/>
</dbReference>
<dbReference type="EnsemblPlants" id="OGLUM02G06270.1">
    <property type="protein sequence ID" value="OGLUM02G06270.1"/>
    <property type="gene ID" value="OGLUM02G06270"/>
</dbReference>
<dbReference type="STRING" id="40148.A0A0D9YNC2"/>
<dbReference type="PROSITE" id="PS50271">
    <property type="entry name" value="ZF_UBP"/>
    <property type="match status" value="1"/>
</dbReference>
<dbReference type="PANTHER" id="PTHR24007">
    <property type="entry name" value="BRCA1-ASSOCIATED PROTEIN"/>
    <property type="match status" value="1"/>
</dbReference>
<evidence type="ECO:0000313" key="5">
    <source>
        <dbReference type="EnsemblPlants" id="OGLUM02G06270.1"/>
    </source>
</evidence>
<feature type="region of interest" description="Disordered" evidence="3">
    <location>
        <begin position="1"/>
        <end position="30"/>
    </location>
</feature>
<proteinExistence type="predicted"/>
<dbReference type="InterPro" id="IPR011422">
    <property type="entry name" value="BRAP2/ETP1_RRM"/>
</dbReference>
<dbReference type="AlphaFoldDB" id="A0A0D9YNC2"/>
<name>A0A0D9YNC2_9ORYZ</name>
<dbReference type="InterPro" id="IPR013083">
    <property type="entry name" value="Znf_RING/FYVE/PHD"/>
</dbReference>
<dbReference type="GO" id="GO:0005737">
    <property type="term" value="C:cytoplasm"/>
    <property type="evidence" value="ECO:0007669"/>
    <property type="project" value="TreeGrafter"/>
</dbReference>
<feature type="coiled-coil region" evidence="2">
    <location>
        <begin position="381"/>
        <end position="433"/>
    </location>
</feature>
<dbReference type="GO" id="GO:0046982">
    <property type="term" value="F:protein heterodimerization activity"/>
    <property type="evidence" value="ECO:0007669"/>
    <property type="project" value="EnsemblPlants"/>
</dbReference>
<evidence type="ECO:0000313" key="6">
    <source>
        <dbReference type="Proteomes" id="UP000026961"/>
    </source>
</evidence>
<dbReference type="SUPFAM" id="SSF57850">
    <property type="entry name" value="RING/U-box"/>
    <property type="match status" value="1"/>
</dbReference>
<dbReference type="GO" id="GO:0010029">
    <property type="term" value="P:regulation of seed germination"/>
    <property type="evidence" value="ECO:0007669"/>
    <property type="project" value="EnsemblPlants"/>
</dbReference>
<dbReference type="Pfam" id="PF07576">
    <property type="entry name" value="BRAP2"/>
    <property type="match status" value="1"/>
</dbReference>
<protein>
    <recommendedName>
        <fullName evidence="4">UBP-type domain-containing protein</fullName>
    </recommendedName>
</protein>
<organism evidence="5">
    <name type="scientific">Oryza glumipatula</name>
    <dbReference type="NCBI Taxonomy" id="40148"/>
    <lineage>
        <taxon>Eukaryota</taxon>
        <taxon>Viridiplantae</taxon>
        <taxon>Streptophyta</taxon>
        <taxon>Embryophyta</taxon>
        <taxon>Tracheophyta</taxon>
        <taxon>Spermatophyta</taxon>
        <taxon>Magnoliopsida</taxon>
        <taxon>Liliopsida</taxon>
        <taxon>Poales</taxon>
        <taxon>Poaceae</taxon>
        <taxon>BOP clade</taxon>
        <taxon>Oryzoideae</taxon>
        <taxon>Oryzeae</taxon>
        <taxon>Oryzinae</taxon>
        <taxon>Oryza</taxon>
    </lineage>
</organism>
<reference evidence="5" key="2">
    <citation type="submission" date="2018-05" db="EMBL/GenBank/DDBJ databases">
        <title>OgluRS3 (Oryza glumaepatula Reference Sequence Version 3).</title>
        <authorList>
            <person name="Zhang J."/>
            <person name="Kudrna D."/>
            <person name="Lee S."/>
            <person name="Talag J."/>
            <person name="Welchert J."/>
            <person name="Wing R.A."/>
        </authorList>
    </citation>
    <scope>NUCLEOTIDE SEQUENCE [LARGE SCALE GENOMIC DNA]</scope>
</reference>
<evidence type="ECO:0000256" key="2">
    <source>
        <dbReference type="SAM" id="Coils"/>
    </source>
</evidence>
<dbReference type="GO" id="GO:0043130">
    <property type="term" value="F:ubiquitin binding"/>
    <property type="evidence" value="ECO:0007669"/>
    <property type="project" value="EnsemblPlants"/>
</dbReference>
<dbReference type="PANTHER" id="PTHR24007:SF7">
    <property type="entry name" value="BRCA1-ASSOCIATED PROTEIN"/>
    <property type="match status" value="1"/>
</dbReference>
<sequence>MATSGGEDPSGSASSSASALDSLPFSSGNPRIEETRGVVLLHPEPPAASSSSLLPVGRKPRVCVPGVPNHLTYADFGRFCASWASHILETRIIRIDGVEDQYGVLIKFDTQSFTDSFYMSFNGNRFSSLEGNVCRVRFVEDVHYTQLIEHAHSSVTSSAEQPTCPNDLTKILEAFLQQYATILSTIRACQSGQTLRAQYCQQEPEKSSCSVCGTSENLWICVICGHVGCGRYKGGHAIEHWKETQHCYSLELETQKVWDYAGDNYVHRLIQSKTDGNLVEYNFYGDHSVDGMCSTCNGDAGISEALLDSKMEAIVEEYNDLVTSQLEKQRNYYESLLLEVKEDNEKEIAAATEKAVGIKVQKLQAKLDKCMEETRFLNDIHENLVKNMEMWRERIQKVKEREQAAIRLKDEKIEKLEEELRDLIAHFERQNTVAEASESMSSDINAFMETEASPPSPMSSLRDRLRATVCCCFGYGGGGGGGGGGLGDTVAQWRRRVGSPGEFRYDPLSYALNFDEGAADDEDDDYEAGDNHRADGLLYRSFSPPAAAIAAV</sequence>
<evidence type="ECO:0000256" key="1">
    <source>
        <dbReference type="PROSITE-ProRule" id="PRU00502"/>
    </source>
</evidence>
<keyword evidence="6" id="KW-1185">Reference proteome</keyword>
<evidence type="ECO:0000256" key="3">
    <source>
        <dbReference type="SAM" id="MobiDB-lite"/>
    </source>
</evidence>
<keyword evidence="1" id="KW-0863">Zinc-finger</keyword>
<accession>A0A0D9YNC2</accession>